<dbReference type="Pfam" id="PF00078">
    <property type="entry name" value="RVT_1"/>
    <property type="match status" value="1"/>
</dbReference>
<accession>A0ABZ2CCG8</accession>
<dbReference type="Proteomes" id="UP001357223">
    <property type="component" value="Chromosome"/>
</dbReference>
<keyword evidence="2" id="KW-0808">Transferase</keyword>
<feature type="domain" description="Reverse transcriptase" evidence="1">
    <location>
        <begin position="85"/>
        <end position="172"/>
    </location>
</feature>
<dbReference type="GO" id="GO:0003964">
    <property type="term" value="F:RNA-directed DNA polymerase activity"/>
    <property type="evidence" value="ECO:0007669"/>
    <property type="project" value="UniProtKB-KW"/>
</dbReference>
<gene>
    <name evidence="2" type="ORF">R4Z09_19860</name>
</gene>
<dbReference type="EMBL" id="CP137640">
    <property type="protein sequence ID" value="WVX79533.1"/>
    <property type="molecule type" value="Genomic_DNA"/>
</dbReference>
<dbReference type="CDD" id="cd01651">
    <property type="entry name" value="RT_G2_intron"/>
    <property type="match status" value="1"/>
</dbReference>
<name>A0ABZ2CCG8_9BACI</name>
<organism evidence="2 3">
    <name type="scientific">Niallia oryzisoli</name>
    <dbReference type="NCBI Taxonomy" id="1737571"/>
    <lineage>
        <taxon>Bacteria</taxon>
        <taxon>Bacillati</taxon>
        <taxon>Bacillota</taxon>
        <taxon>Bacilli</taxon>
        <taxon>Bacillales</taxon>
        <taxon>Bacillaceae</taxon>
        <taxon>Niallia</taxon>
    </lineage>
</organism>
<dbReference type="PANTHER" id="PTHR34047:SF8">
    <property type="entry name" value="PROTEIN YKFC"/>
    <property type="match status" value="1"/>
</dbReference>
<protein>
    <submittedName>
        <fullName evidence="2">Reverse transcriptase domain-containing protein</fullName>
    </submittedName>
</protein>
<dbReference type="InterPro" id="IPR051083">
    <property type="entry name" value="GrpII_Intron_Splice-Mob/Def"/>
</dbReference>
<keyword evidence="3" id="KW-1185">Reference proteome</keyword>
<evidence type="ECO:0000313" key="3">
    <source>
        <dbReference type="Proteomes" id="UP001357223"/>
    </source>
</evidence>
<evidence type="ECO:0000259" key="1">
    <source>
        <dbReference type="Pfam" id="PF00078"/>
    </source>
</evidence>
<dbReference type="InterPro" id="IPR043502">
    <property type="entry name" value="DNA/RNA_pol_sf"/>
</dbReference>
<evidence type="ECO:0000313" key="2">
    <source>
        <dbReference type="EMBL" id="WVX79533.1"/>
    </source>
</evidence>
<sequence>METKLLRIAEFAKSDPKMKFTSLTHLLNEQSLIQCHHELPNKKATGVNGTTKEQYSENLKENIEDLVNRLKSKSYRPVPVRRMYIPKLNSDKKRPLGIPEHEDKVVQKGITKILNTIYENNFLDCSFGFRPNRNCHDALKILNYYIEKRSVNYIVDVDIKGFFDNVDHTWMMEFCKVE</sequence>
<dbReference type="PANTHER" id="PTHR34047">
    <property type="entry name" value="NUCLEAR INTRON MATURASE 1, MITOCHONDRIAL-RELATED"/>
    <property type="match status" value="1"/>
</dbReference>
<reference evidence="2 3" key="1">
    <citation type="submission" date="2023-10" db="EMBL/GenBank/DDBJ databases">
        <title>Niallia locisalis sp.nov. isolated from a salt pond sample.</title>
        <authorList>
            <person name="Li X.-J."/>
            <person name="Dong L."/>
        </authorList>
    </citation>
    <scope>NUCLEOTIDE SEQUENCE [LARGE SCALE GENOMIC DNA]</scope>
    <source>
        <strain evidence="2 3">DSM 29761</strain>
    </source>
</reference>
<dbReference type="InterPro" id="IPR000477">
    <property type="entry name" value="RT_dom"/>
</dbReference>
<dbReference type="SUPFAM" id="SSF56672">
    <property type="entry name" value="DNA/RNA polymerases"/>
    <property type="match status" value="1"/>
</dbReference>
<dbReference type="RefSeq" id="WP_338448467.1">
    <property type="nucleotide sequence ID" value="NZ_CP137640.1"/>
</dbReference>
<keyword evidence="2" id="KW-0548">Nucleotidyltransferase</keyword>
<keyword evidence="2" id="KW-0695">RNA-directed DNA polymerase</keyword>
<proteinExistence type="predicted"/>